<keyword evidence="1" id="KW-0812">Transmembrane</keyword>
<feature type="transmembrane region" description="Helical" evidence="1">
    <location>
        <begin position="21"/>
        <end position="39"/>
    </location>
</feature>
<accession>A0A420ECV3</accession>
<name>A0A420ECV3_9ALTE</name>
<reference evidence="2 3" key="1">
    <citation type="submission" date="2018-09" db="EMBL/GenBank/DDBJ databases">
        <authorList>
            <person name="Wang Z."/>
        </authorList>
    </citation>
    <scope>NUCLEOTIDE SEQUENCE [LARGE SCALE GENOMIC DNA]</scope>
    <source>
        <strain evidence="2 3">ALS 81</strain>
    </source>
</reference>
<dbReference type="Proteomes" id="UP000286482">
    <property type="component" value="Unassembled WGS sequence"/>
</dbReference>
<keyword evidence="1" id="KW-1133">Transmembrane helix</keyword>
<protein>
    <submittedName>
        <fullName evidence="2">MipA/OmpV family protein</fullName>
    </submittedName>
</protein>
<dbReference type="AlphaFoldDB" id="A0A420ECV3"/>
<organism evidence="2 3">
    <name type="scientific">Alginatibacterium sediminis</name>
    <dbReference type="NCBI Taxonomy" id="2164068"/>
    <lineage>
        <taxon>Bacteria</taxon>
        <taxon>Pseudomonadati</taxon>
        <taxon>Pseudomonadota</taxon>
        <taxon>Gammaproteobacteria</taxon>
        <taxon>Alteromonadales</taxon>
        <taxon>Alteromonadaceae</taxon>
        <taxon>Alginatibacterium</taxon>
    </lineage>
</organism>
<dbReference type="InterPro" id="IPR010583">
    <property type="entry name" value="MipA"/>
</dbReference>
<dbReference type="EMBL" id="RAQO01000005">
    <property type="protein sequence ID" value="RKF18495.1"/>
    <property type="molecule type" value="Genomic_DNA"/>
</dbReference>
<dbReference type="Pfam" id="PF06629">
    <property type="entry name" value="MipA"/>
    <property type="match status" value="1"/>
</dbReference>
<gene>
    <name evidence="2" type="ORF">DBZ36_08790</name>
</gene>
<evidence type="ECO:0000256" key="1">
    <source>
        <dbReference type="SAM" id="Phobius"/>
    </source>
</evidence>
<keyword evidence="1" id="KW-0472">Membrane</keyword>
<sequence>MTYLAFQAYLANIRRTKLKGLIVRFLLIFNLIFITQALANDNNRFININGDDDWLLGISLRNADIPFAEIETSNGEVIPRSDKVKDLVPLFYYEGDYLYLEGAAGGIKFWDEGSNTVSLHSEFRFFDMPAEVQNLKSDNGIDVGVRWQYKFSQDKALLASLMSNSQNLPYSKIEYRQKTQFGNLIAIPYVQATIKSAEFNDYFYGLNFATDYDTNAKADIDWRLGASFRYPIWQEFSVIGDLAVNRLGHNTRSLETIDSDYELQSSIGISFSGESIGKPIPENPGYVRVAHAWGTPSNLDDIIHGNTEKDFNNNQLTSLFYGHKLSDTLLTLPIEVYATPGIAYHHSSAGQDRFLEYVFAFKGYYTLPLPWRIRLGVAEGLSYTSQISDLEQREIVDKKGYANASKLLNYLDFSLDISIGDVFRKNELKELWLGYGIHHRSAIFESSSLFGRIKGGSNYQSVYLQWHW</sequence>
<evidence type="ECO:0000313" key="3">
    <source>
        <dbReference type="Proteomes" id="UP000286482"/>
    </source>
</evidence>
<proteinExistence type="predicted"/>
<evidence type="ECO:0000313" key="2">
    <source>
        <dbReference type="EMBL" id="RKF18495.1"/>
    </source>
</evidence>
<comment type="caution">
    <text evidence="2">The sequence shown here is derived from an EMBL/GenBank/DDBJ whole genome shotgun (WGS) entry which is preliminary data.</text>
</comment>
<keyword evidence="3" id="KW-1185">Reference proteome</keyword>